<protein>
    <submittedName>
        <fullName evidence="2">Uncharacterized protein</fullName>
    </submittedName>
</protein>
<feature type="region of interest" description="Disordered" evidence="1">
    <location>
        <begin position="194"/>
        <end position="244"/>
    </location>
</feature>
<name>A0A9N9TD24_DIABA</name>
<dbReference type="EMBL" id="OU898284">
    <property type="protein sequence ID" value="CAG9841004.1"/>
    <property type="molecule type" value="Genomic_DNA"/>
</dbReference>
<sequence>MSFIHVNPCISKIYLIPLKYYKGITSQKGERKFRIRLCGEVVIPSMMRPMANTDYQIILLDNRKRTISNIAIETEKWQKYFEEIDQATDREEGKEAITNTEQDEKEEELAYTEVKEKMYKLKSRKTAGKGGICAEPIKYGGEKMTLNGDNITIEDLERLSADQLYEFIDGITDDMVDISDIEGNSDVEDNVLVSTPSGSSTPRSSNVLIADPSSSSTPGPSRPSRQRVRNKSLLNFEKSGSDMD</sequence>
<accession>A0A9N9TD24</accession>
<evidence type="ECO:0000256" key="1">
    <source>
        <dbReference type="SAM" id="MobiDB-lite"/>
    </source>
</evidence>
<dbReference type="OrthoDB" id="6783963at2759"/>
<keyword evidence="3" id="KW-1185">Reference proteome</keyword>
<feature type="compositionally biased region" description="Low complexity" evidence="1">
    <location>
        <begin position="194"/>
        <end position="205"/>
    </location>
</feature>
<organism evidence="2 3">
    <name type="scientific">Diabrotica balteata</name>
    <name type="common">Banded cucumber beetle</name>
    <dbReference type="NCBI Taxonomy" id="107213"/>
    <lineage>
        <taxon>Eukaryota</taxon>
        <taxon>Metazoa</taxon>
        <taxon>Ecdysozoa</taxon>
        <taxon>Arthropoda</taxon>
        <taxon>Hexapoda</taxon>
        <taxon>Insecta</taxon>
        <taxon>Pterygota</taxon>
        <taxon>Neoptera</taxon>
        <taxon>Endopterygota</taxon>
        <taxon>Coleoptera</taxon>
        <taxon>Polyphaga</taxon>
        <taxon>Cucujiformia</taxon>
        <taxon>Chrysomeloidea</taxon>
        <taxon>Chrysomelidae</taxon>
        <taxon>Galerucinae</taxon>
        <taxon>Diabroticina</taxon>
        <taxon>Diabroticites</taxon>
        <taxon>Diabrotica</taxon>
    </lineage>
</organism>
<proteinExistence type="predicted"/>
<reference evidence="2" key="1">
    <citation type="submission" date="2022-01" db="EMBL/GenBank/DDBJ databases">
        <authorList>
            <person name="King R."/>
        </authorList>
    </citation>
    <scope>NUCLEOTIDE SEQUENCE</scope>
</reference>
<dbReference type="AlphaFoldDB" id="A0A9N9TD24"/>
<evidence type="ECO:0000313" key="2">
    <source>
        <dbReference type="EMBL" id="CAG9841004.1"/>
    </source>
</evidence>
<feature type="compositionally biased region" description="Low complexity" evidence="1">
    <location>
        <begin position="212"/>
        <end position="223"/>
    </location>
</feature>
<evidence type="ECO:0000313" key="3">
    <source>
        <dbReference type="Proteomes" id="UP001153709"/>
    </source>
</evidence>
<gene>
    <name evidence="2" type="ORF">DIABBA_LOCUS13605</name>
</gene>
<dbReference type="Proteomes" id="UP001153709">
    <property type="component" value="Chromosome 9"/>
</dbReference>